<protein>
    <submittedName>
        <fullName evidence="1">Uncharacterized protein</fullName>
    </submittedName>
</protein>
<proteinExistence type="predicted"/>
<accession>A0ABY2DQA5</accession>
<dbReference type="Proteomes" id="UP000295626">
    <property type="component" value="Unassembled WGS sequence"/>
</dbReference>
<sequence>MGPVLTPTRIIRSICGSGDLAAVLNAPALTEADAAETPRDWLAGIWVNGAVYSLDPAVTTETLAVLADGAGAVEWSPEGLACGYGHGRVGHWCPADVESWQDGDVRGVTRDWRSIHIWDANGYSESIVYPTVAEAKAAFLVERDLLERMGEELVANAA</sequence>
<evidence type="ECO:0000313" key="1">
    <source>
        <dbReference type="EMBL" id="TDC02648.1"/>
    </source>
</evidence>
<name>A0ABY2DQA5_9ACTN</name>
<reference evidence="1 2" key="1">
    <citation type="submission" date="2019-02" db="EMBL/GenBank/DDBJ databases">
        <title>Draft genome sequences of novel Actinobacteria.</title>
        <authorList>
            <person name="Sahin N."/>
            <person name="Ay H."/>
            <person name="Saygin H."/>
        </authorList>
    </citation>
    <scope>NUCLEOTIDE SEQUENCE [LARGE SCALE GENOMIC DNA]</scope>
    <source>
        <strain evidence="1 2">JCM 30529</strain>
    </source>
</reference>
<keyword evidence="2" id="KW-1185">Reference proteome</keyword>
<organism evidence="1 2">
    <name type="scientific">Micromonospora fluostatini</name>
    <dbReference type="NCBI Taxonomy" id="1629071"/>
    <lineage>
        <taxon>Bacteria</taxon>
        <taxon>Bacillati</taxon>
        <taxon>Actinomycetota</taxon>
        <taxon>Actinomycetes</taxon>
        <taxon>Micromonosporales</taxon>
        <taxon>Micromonosporaceae</taxon>
        <taxon>Micromonospora</taxon>
    </lineage>
</organism>
<evidence type="ECO:0000313" key="2">
    <source>
        <dbReference type="Proteomes" id="UP000295626"/>
    </source>
</evidence>
<dbReference type="EMBL" id="SMKE01000002">
    <property type="protein sequence ID" value="TDC02648.1"/>
    <property type="molecule type" value="Genomic_DNA"/>
</dbReference>
<comment type="caution">
    <text evidence="1">The sequence shown here is derived from an EMBL/GenBank/DDBJ whole genome shotgun (WGS) entry which is preliminary data.</text>
</comment>
<gene>
    <name evidence="1" type="ORF">E1091_00155</name>
</gene>